<proteinExistence type="predicted"/>
<evidence type="ECO:0000313" key="2">
    <source>
        <dbReference type="Proteomes" id="UP001055105"/>
    </source>
</evidence>
<comment type="caution">
    <text evidence="1">The sequence shown here is derived from an EMBL/GenBank/DDBJ whole genome shotgun (WGS) entry which is preliminary data.</text>
</comment>
<evidence type="ECO:0000313" key="1">
    <source>
        <dbReference type="EMBL" id="GKI17326.1"/>
    </source>
</evidence>
<name>A0AA37KSB0_9BACT</name>
<sequence>MALGLILAGSTGCSDNEEIPEPQPLPVEFKLESKTVFVSCDGDEQSVNYTVENGLKNATIKVTADKEWILDPQAADGKITFTVELSSEEQTREATVTAVYEADGTDPIEKSFKVVQEAYDAPFKVSVDAVTPVSATISLTVSDPQQPYLILYSPKDQLGKLTPDEVIQKQLEYYEAVAPAIGQTYREVLQQALKAGNFSGEKITGLLPGSETLVLIAGVDLDGKVTTRVCVKEFSTESVETTDMTFDFRTQIDGTSVTIDVLPGDKEQYYYSYYLEKSEVTQQGVNPAAEVQRSLSEIVELYYTYGLPADQAVMALCKKGDSQLTGTELEPNTVYLVVGIAVNNEGYVMSDLVQAEFTTGSPAPVDPSDNRITIEAANLTPTTVDLRITTTNKDPYLVYIFLQSEVANLSEEAIIEKTLQKKKYAHLREGDTTVKYYNREPNTSYVCVAMGYQSQQVTTKLFRCDFTTPSAGSAAAARSERPLPGAPEFAKLLRQRPALLPDGGIPKAAF</sequence>
<evidence type="ECO:0008006" key="3">
    <source>
        <dbReference type="Google" id="ProtNLM"/>
    </source>
</evidence>
<organism evidence="1 2">
    <name type="scientific">Alistipes finegoldii</name>
    <dbReference type="NCBI Taxonomy" id="214856"/>
    <lineage>
        <taxon>Bacteria</taxon>
        <taxon>Pseudomonadati</taxon>
        <taxon>Bacteroidota</taxon>
        <taxon>Bacteroidia</taxon>
        <taxon>Bacteroidales</taxon>
        <taxon>Rikenellaceae</taxon>
        <taxon>Alistipes</taxon>
    </lineage>
</organism>
<reference evidence="1" key="1">
    <citation type="submission" date="2022-01" db="EMBL/GenBank/DDBJ databases">
        <title>Novel bile acid biosynthetic pathways are enriched in the microbiome of centenarians.</title>
        <authorList>
            <person name="Sato Y."/>
            <person name="Atarashi K."/>
            <person name="Plichta R.D."/>
            <person name="Arai Y."/>
            <person name="Sasajima S."/>
            <person name="Kearney M.S."/>
            <person name="Suda W."/>
            <person name="Takeshita K."/>
            <person name="Sasaki T."/>
            <person name="Okamoto S."/>
            <person name="Skelly N.A."/>
            <person name="Okamura Y."/>
            <person name="Vlamakis H."/>
            <person name="Li Y."/>
            <person name="Tanoue T."/>
            <person name="Takei H."/>
            <person name="Nittono H."/>
            <person name="Narushima S."/>
            <person name="Irie J."/>
            <person name="Itoh H."/>
            <person name="Moriya K."/>
            <person name="Sugiura Y."/>
            <person name="Suematsu M."/>
            <person name="Moritoki N."/>
            <person name="Shibata S."/>
            <person name="Littman R.D."/>
            <person name="Fischbach A.M."/>
            <person name="Uwamino Y."/>
            <person name="Inoue T."/>
            <person name="Honda A."/>
            <person name="Hattori M."/>
            <person name="Murai T."/>
            <person name="Xavier J.R."/>
            <person name="Hirose N."/>
            <person name="Honda K."/>
        </authorList>
    </citation>
    <scope>NUCLEOTIDE SEQUENCE</scope>
    <source>
        <strain evidence="1">CE91-St16</strain>
    </source>
</reference>
<protein>
    <recommendedName>
        <fullName evidence="3">BACON domain-containing protein</fullName>
    </recommendedName>
</protein>
<dbReference type="Proteomes" id="UP001055105">
    <property type="component" value="Unassembled WGS sequence"/>
</dbReference>
<dbReference type="AlphaFoldDB" id="A0AA37KSB0"/>
<gene>
    <name evidence="1" type="ORF">CE91St16_02340</name>
</gene>
<dbReference type="EMBL" id="BQOL01000001">
    <property type="protein sequence ID" value="GKI17326.1"/>
    <property type="molecule type" value="Genomic_DNA"/>
</dbReference>
<accession>A0AA37KSB0</accession>